<dbReference type="HAMAP" id="MF_01497">
    <property type="entry name" value="SrkA_kinase"/>
    <property type="match status" value="1"/>
</dbReference>
<evidence type="ECO:0000256" key="4">
    <source>
        <dbReference type="ARBA" id="ARBA00022679"/>
    </source>
</evidence>
<dbReference type="RefSeq" id="WP_096359131.1">
    <property type="nucleotide sequence ID" value="NZ_AP014879.1"/>
</dbReference>
<comment type="cofactor">
    <cofactor evidence="11">
        <name>Mg(2+)</name>
        <dbReference type="ChEBI" id="CHEBI:18420"/>
    </cofactor>
</comment>
<dbReference type="InParanoid" id="A0A1B4XCC7"/>
<evidence type="ECO:0000256" key="7">
    <source>
        <dbReference type="ARBA" id="ARBA00022777"/>
    </source>
</evidence>
<organism evidence="13 14">
    <name type="scientific">Sulfuricaulis limicola</name>
    <dbReference type="NCBI Taxonomy" id="1620215"/>
    <lineage>
        <taxon>Bacteria</taxon>
        <taxon>Pseudomonadati</taxon>
        <taxon>Pseudomonadota</taxon>
        <taxon>Gammaproteobacteria</taxon>
        <taxon>Acidiferrobacterales</taxon>
        <taxon>Acidiferrobacteraceae</taxon>
        <taxon>Sulfuricaulis</taxon>
    </lineage>
</organism>
<dbReference type="GO" id="GO:0005524">
    <property type="term" value="F:ATP binding"/>
    <property type="evidence" value="ECO:0007669"/>
    <property type="project" value="UniProtKB-UniRule"/>
</dbReference>
<evidence type="ECO:0000256" key="3">
    <source>
        <dbReference type="ARBA" id="ARBA00022553"/>
    </source>
</evidence>
<comment type="catalytic activity">
    <reaction evidence="11">
        <text>L-seryl-[protein] + ATP = O-phospho-L-seryl-[protein] + ADP + H(+)</text>
        <dbReference type="Rhea" id="RHEA:17989"/>
        <dbReference type="Rhea" id="RHEA-COMP:9863"/>
        <dbReference type="Rhea" id="RHEA-COMP:11604"/>
        <dbReference type="ChEBI" id="CHEBI:15378"/>
        <dbReference type="ChEBI" id="CHEBI:29999"/>
        <dbReference type="ChEBI" id="CHEBI:30616"/>
        <dbReference type="ChEBI" id="CHEBI:83421"/>
        <dbReference type="ChEBI" id="CHEBI:456216"/>
        <dbReference type="EC" id="2.7.11.1"/>
    </reaction>
</comment>
<dbReference type="Gene3D" id="1.20.1270.170">
    <property type="match status" value="1"/>
</dbReference>
<dbReference type="Gene3D" id="1.10.510.10">
    <property type="entry name" value="Transferase(Phosphotransferase) domain 1"/>
    <property type="match status" value="1"/>
</dbReference>
<dbReference type="GO" id="GO:0106310">
    <property type="term" value="F:protein serine kinase activity"/>
    <property type="evidence" value="ECO:0007669"/>
    <property type="project" value="RHEA"/>
</dbReference>
<evidence type="ECO:0000256" key="10">
    <source>
        <dbReference type="ARBA" id="ARBA00023016"/>
    </source>
</evidence>
<evidence type="ECO:0000313" key="13">
    <source>
        <dbReference type="EMBL" id="BAV32451.1"/>
    </source>
</evidence>
<feature type="site" description="ATP" evidence="11">
    <location>
        <position position="40"/>
    </location>
</feature>
<dbReference type="SUPFAM" id="SSF56112">
    <property type="entry name" value="Protein kinase-like (PK-like)"/>
    <property type="match status" value="1"/>
</dbReference>
<proteinExistence type="inferred from homology"/>
<comment type="function">
    <text evidence="11">A protein kinase that phosphorylates Ser and Thr residues. Probably acts to suppress the effects of stress linked to accumulation of reactive oxygen species. Probably involved in the extracytoplasmic stress response.</text>
</comment>
<feature type="binding site" evidence="11">
    <location>
        <position position="225"/>
    </location>
    <ligand>
        <name>Mg(2+)</name>
        <dbReference type="ChEBI" id="CHEBI:18420"/>
    </ligand>
</feature>
<dbReference type="Gene3D" id="3.30.200.70">
    <property type="match status" value="1"/>
</dbReference>
<reference evidence="13 14" key="1">
    <citation type="submission" date="2015-05" db="EMBL/GenBank/DDBJ databases">
        <title>Complete genome sequence of a sulfur-oxidizing gammaproteobacterium strain HA5.</title>
        <authorList>
            <person name="Miura A."/>
            <person name="Kojima H."/>
            <person name="Fukui M."/>
        </authorList>
    </citation>
    <scope>NUCLEOTIDE SEQUENCE [LARGE SCALE GENOMIC DNA]</scope>
    <source>
        <strain evidence="13 14">HA5</strain>
    </source>
</reference>
<feature type="binding site" evidence="11">
    <location>
        <position position="213"/>
    </location>
    <ligand>
        <name>Mg(2+)</name>
        <dbReference type="ChEBI" id="CHEBI:18420"/>
    </ligand>
</feature>
<evidence type="ECO:0000256" key="11">
    <source>
        <dbReference type="HAMAP-Rule" id="MF_01497"/>
    </source>
</evidence>
<accession>A0A1B4XCC7</accession>
<feature type="active site" evidence="11">
    <location>
        <position position="225"/>
    </location>
</feature>
<keyword evidence="3 11" id="KW-0597">Phosphoprotein</keyword>
<comment type="subunit">
    <text evidence="11">Monomer.</text>
</comment>
<dbReference type="InterPro" id="IPR002575">
    <property type="entry name" value="Aminoglycoside_PTrfase"/>
</dbReference>
<dbReference type="EMBL" id="AP014879">
    <property type="protein sequence ID" value="BAV32451.1"/>
    <property type="molecule type" value="Genomic_DNA"/>
</dbReference>
<dbReference type="Proteomes" id="UP000243180">
    <property type="component" value="Chromosome"/>
</dbReference>
<dbReference type="EC" id="2.7.11.1" evidence="11"/>
<keyword evidence="1 11" id="KW-0963">Cytoplasm</keyword>
<keyword evidence="7 11" id="KW-0418">Kinase</keyword>
<dbReference type="Pfam" id="PF01636">
    <property type="entry name" value="APH"/>
    <property type="match status" value="1"/>
</dbReference>
<dbReference type="GO" id="GO:0000287">
    <property type="term" value="F:magnesium ion binding"/>
    <property type="evidence" value="ECO:0007669"/>
    <property type="project" value="UniProtKB-UniRule"/>
</dbReference>
<dbReference type="OrthoDB" id="5392197at2"/>
<keyword evidence="10 11" id="KW-0346">Stress response</keyword>
<protein>
    <recommendedName>
        <fullName evidence="11">Stress response kinase A</fullName>
        <ecNumber evidence="11">2.7.11.1</ecNumber>
    </recommendedName>
    <alternativeName>
        <fullName evidence="11">Serine/threonine-protein kinase SrkA</fullName>
    </alternativeName>
</protein>
<dbReference type="FunCoup" id="A0A1B4XCC7">
    <property type="interactions" value="68"/>
</dbReference>
<keyword evidence="2 11" id="KW-0723">Serine/threonine-protein kinase</keyword>
<evidence type="ECO:0000313" key="14">
    <source>
        <dbReference type="Proteomes" id="UP000243180"/>
    </source>
</evidence>
<evidence type="ECO:0000256" key="1">
    <source>
        <dbReference type="ARBA" id="ARBA00022490"/>
    </source>
</evidence>
<dbReference type="InterPro" id="IPR032882">
    <property type="entry name" value="SrkA/RdoA"/>
</dbReference>
<keyword evidence="6 11" id="KW-0547">Nucleotide-binding</keyword>
<evidence type="ECO:0000256" key="5">
    <source>
        <dbReference type="ARBA" id="ARBA00022723"/>
    </source>
</evidence>
<keyword evidence="5 11" id="KW-0479">Metal-binding</keyword>
<sequence>MTTVPDSPAHPYDALTPEIILEAVEMYGGRCTGGLLALNSYENRVYRVDTEDGPPSVAKFYRPGRWDEAAILEEHTFALQLAEHEIPAVAPLARPGSGTLSHHGGFRFAVFPWQPGRAPELNSRDDRALLGRYLGRLHRLGAAEPFRHRARLGIEEFGHRSVRYLKEHDMVPEELRASFFAIMEYLFPPIEAAFRAADDAAWIRLHGDCHLGNILWTGTGPHLVDFDDCLTGPAVQDLWMLLSGDREDMELQLADVLSGYTEFMEFNAAELRLMEPLRTLRMLRYMAWLAERWDDPAFPRNFPWFNTRRYWEEQVLALKQQAAALDELPLSWMA</sequence>
<comment type="catalytic activity">
    <reaction evidence="11">
        <text>L-threonyl-[protein] + ATP = O-phospho-L-threonyl-[protein] + ADP + H(+)</text>
        <dbReference type="Rhea" id="RHEA:46608"/>
        <dbReference type="Rhea" id="RHEA-COMP:11060"/>
        <dbReference type="Rhea" id="RHEA-COMP:11605"/>
        <dbReference type="ChEBI" id="CHEBI:15378"/>
        <dbReference type="ChEBI" id="CHEBI:30013"/>
        <dbReference type="ChEBI" id="CHEBI:30616"/>
        <dbReference type="ChEBI" id="CHEBI:61977"/>
        <dbReference type="ChEBI" id="CHEBI:456216"/>
        <dbReference type="EC" id="2.7.11.1"/>
    </reaction>
</comment>
<dbReference type="GO" id="GO:0005737">
    <property type="term" value="C:cytoplasm"/>
    <property type="evidence" value="ECO:0007669"/>
    <property type="project" value="UniProtKB-SubCell"/>
</dbReference>
<dbReference type="PANTHER" id="PTHR39573:SF1">
    <property type="entry name" value="STRESS RESPONSE KINASE A"/>
    <property type="match status" value="1"/>
</dbReference>
<dbReference type="KEGG" id="slim:SCL_0127"/>
<dbReference type="InterPro" id="IPR011009">
    <property type="entry name" value="Kinase-like_dom_sf"/>
</dbReference>
<name>A0A1B4XCC7_9GAMM</name>
<gene>
    <name evidence="11" type="primary">srkA</name>
    <name evidence="13" type="ORF">SCL_0127</name>
</gene>
<feature type="active site" description="Proton acceptor" evidence="11">
    <location>
        <position position="208"/>
    </location>
</feature>
<keyword evidence="8 11" id="KW-0067">ATP-binding</keyword>
<comment type="similarity">
    <text evidence="11">Belongs to the SrkA/RdoA protein kinase family.</text>
</comment>
<keyword evidence="4 11" id="KW-0808">Transferase</keyword>
<evidence type="ECO:0000256" key="2">
    <source>
        <dbReference type="ARBA" id="ARBA00022527"/>
    </source>
</evidence>
<dbReference type="NCBIfam" id="NF008738">
    <property type="entry name" value="PRK11768.1"/>
    <property type="match status" value="1"/>
</dbReference>
<keyword evidence="9 11" id="KW-0460">Magnesium</keyword>
<keyword evidence="14" id="KW-1185">Reference proteome</keyword>
<dbReference type="AlphaFoldDB" id="A0A1B4XCC7"/>
<comment type="subcellular location">
    <subcellularLocation>
        <location evidence="11">Cytoplasm</location>
    </subcellularLocation>
</comment>
<evidence type="ECO:0000259" key="12">
    <source>
        <dbReference type="Pfam" id="PF01636"/>
    </source>
</evidence>
<evidence type="ECO:0000256" key="9">
    <source>
        <dbReference type="ARBA" id="ARBA00022842"/>
    </source>
</evidence>
<dbReference type="GO" id="GO:0004674">
    <property type="term" value="F:protein serine/threonine kinase activity"/>
    <property type="evidence" value="ECO:0007669"/>
    <property type="project" value="UniProtKB-UniRule"/>
</dbReference>
<evidence type="ECO:0000256" key="8">
    <source>
        <dbReference type="ARBA" id="ARBA00022840"/>
    </source>
</evidence>
<feature type="domain" description="Aminoglycoside phosphotransferase" evidence="12">
    <location>
        <begin position="40"/>
        <end position="266"/>
    </location>
</feature>
<dbReference type="PANTHER" id="PTHR39573">
    <property type="entry name" value="STRESS RESPONSE KINASE A"/>
    <property type="match status" value="1"/>
</dbReference>
<evidence type="ECO:0000256" key="6">
    <source>
        <dbReference type="ARBA" id="ARBA00022741"/>
    </source>
</evidence>